<dbReference type="Ensembl" id="ENSCABT00000024051.1">
    <property type="protein sequence ID" value="ENSCABP00000021953.1"/>
    <property type="gene ID" value="ENSCABG00000016173.1"/>
</dbReference>
<organism evidence="2 3">
    <name type="scientific">Chelonoidis abingdonii</name>
    <name type="common">Abingdon island giant tortoise</name>
    <name type="synonym">Testudo abingdonii</name>
    <dbReference type="NCBI Taxonomy" id="106734"/>
    <lineage>
        <taxon>Eukaryota</taxon>
        <taxon>Metazoa</taxon>
        <taxon>Chordata</taxon>
        <taxon>Craniata</taxon>
        <taxon>Vertebrata</taxon>
        <taxon>Euteleostomi</taxon>
        <taxon>Archelosauria</taxon>
        <taxon>Testudinata</taxon>
        <taxon>Testudines</taxon>
        <taxon>Cryptodira</taxon>
        <taxon>Durocryptodira</taxon>
        <taxon>Testudinoidea</taxon>
        <taxon>Testudinidae</taxon>
        <taxon>Chelonoidis</taxon>
    </lineage>
</organism>
<evidence type="ECO:0000313" key="2">
    <source>
        <dbReference type="Ensembl" id="ENSCABP00000021953.1"/>
    </source>
</evidence>
<dbReference type="Proteomes" id="UP000694404">
    <property type="component" value="Unplaced"/>
</dbReference>
<reference evidence="2" key="2">
    <citation type="submission" date="2025-09" db="UniProtKB">
        <authorList>
            <consortium name="Ensembl"/>
        </authorList>
    </citation>
    <scope>IDENTIFICATION</scope>
</reference>
<protein>
    <submittedName>
        <fullName evidence="2">Uncharacterized protein</fullName>
    </submittedName>
</protein>
<feature type="region of interest" description="Disordered" evidence="1">
    <location>
        <begin position="46"/>
        <end position="70"/>
    </location>
</feature>
<evidence type="ECO:0000313" key="3">
    <source>
        <dbReference type="Proteomes" id="UP000694404"/>
    </source>
</evidence>
<feature type="compositionally biased region" description="Pro residues" evidence="1">
    <location>
        <begin position="155"/>
        <end position="164"/>
    </location>
</feature>
<keyword evidence="3" id="KW-1185">Reference proteome</keyword>
<name>A0A8C0IUJ7_CHEAB</name>
<reference evidence="2" key="1">
    <citation type="submission" date="2025-08" db="UniProtKB">
        <authorList>
            <consortium name="Ensembl"/>
        </authorList>
    </citation>
    <scope>IDENTIFICATION</scope>
</reference>
<dbReference type="AlphaFoldDB" id="A0A8C0IUJ7"/>
<evidence type="ECO:0000256" key="1">
    <source>
        <dbReference type="SAM" id="MobiDB-lite"/>
    </source>
</evidence>
<sequence length="200" mass="20665">VGGIGPLQGLGTMGAHLTPALSPTPGPPGSTRKLYERKICEYESQRTKLSPPGGYSGEWGARRGGEGPAAAATDLPPFLCVSSLPTPDPATTETYIRESYRCGGNTKAGRGVWYDSPGPGLACHPPTPVPCSHSCSREFQGWRSSGEGESHAQPPISPHSSPPPDVDKESSSSSSSWLYGAPVSPLLGAGGRGLGCDLPR</sequence>
<feature type="compositionally biased region" description="Gly residues" evidence="1">
    <location>
        <begin position="1"/>
        <end position="12"/>
    </location>
</feature>
<proteinExistence type="predicted"/>
<feature type="region of interest" description="Disordered" evidence="1">
    <location>
        <begin position="125"/>
        <end position="200"/>
    </location>
</feature>
<accession>A0A8C0IUJ7</accession>
<feature type="region of interest" description="Disordered" evidence="1">
    <location>
        <begin position="1"/>
        <end position="34"/>
    </location>
</feature>